<dbReference type="Pfam" id="PF00531">
    <property type="entry name" value="Death"/>
    <property type="match status" value="1"/>
</dbReference>
<dbReference type="InParanoid" id="A0A6I8N7V7"/>
<evidence type="ECO:0000313" key="8">
    <source>
        <dbReference type="Ensembl" id="ENSOANP00000037086.1"/>
    </source>
</evidence>
<dbReference type="InterPro" id="IPR019502">
    <property type="entry name" value="Peptidase_S68_pidd"/>
</dbReference>
<dbReference type="PROSITE" id="PS51450">
    <property type="entry name" value="LRR"/>
    <property type="match status" value="1"/>
</dbReference>
<evidence type="ECO:0000256" key="3">
    <source>
        <dbReference type="PIRSR" id="PIRSR619502-1"/>
    </source>
</evidence>
<feature type="domain" description="ZU5" evidence="7">
    <location>
        <begin position="301"/>
        <end position="434"/>
    </location>
</feature>
<feature type="region of interest" description="Disordered" evidence="5">
    <location>
        <begin position="462"/>
        <end position="507"/>
    </location>
</feature>
<accession>A0A6I8N7V7</accession>
<dbReference type="GO" id="GO:0005794">
    <property type="term" value="C:Golgi apparatus"/>
    <property type="evidence" value="ECO:0007669"/>
    <property type="project" value="Ensembl"/>
</dbReference>
<dbReference type="Bgee" id="ENSOANG00000047980">
    <property type="expression patterns" value="Expressed in adult mammalian kidney and 7 other cell types or tissues"/>
</dbReference>
<evidence type="ECO:0000259" key="7">
    <source>
        <dbReference type="PROSITE" id="PS51145"/>
    </source>
</evidence>
<dbReference type="GO" id="GO:0030330">
    <property type="term" value="P:DNA damage response, signal transduction by p53 class mediator"/>
    <property type="evidence" value="ECO:0007669"/>
    <property type="project" value="Ensembl"/>
</dbReference>
<feature type="site" description="Cleavage; by autolysis" evidence="4">
    <location>
        <begin position="425"/>
        <end position="426"/>
    </location>
</feature>
<dbReference type="GO" id="GO:0004175">
    <property type="term" value="F:endopeptidase activity"/>
    <property type="evidence" value="ECO:0007669"/>
    <property type="project" value="Ensembl"/>
</dbReference>
<feature type="compositionally biased region" description="Pro residues" evidence="5">
    <location>
        <begin position="497"/>
        <end position="507"/>
    </location>
</feature>
<evidence type="ECO:0000256" key="5">
    <source>
        <dbReference type="SAM" id="MobiDB-lite"/>
    </source>
</evidence>
<dbReference type="PRINTS" id="PR00019">
    <property type="entry name" value="LEURICHRPT"/>
</dbReference>
<dbReference type="InterPro" id="IPR050216">
    <property type="entry name" value="LRR_domain-containing"/>
</dbReference>
<dbReference type="PROSITE" id="PS51145">
    <property type="entry name" value="ZU5"/>
    <property type="match status" value="2"/>
</dbReference>
<feature type="region of interest" description="Disordered" evidence="5">
    <location>
        <begin position="736"/>
        <end position="758"/>
    </location>
</feature>
<evidence type="ECO:0000259" key="6">
    <source>
        <dbReference type="PROSITE" id="PS50017"/>
    </source>
</evidence>
<dbReference type="Proteomes" id="UP000002279">
    <property type="component" value="Chromosome 3"/>
</dbReference>
<feature type="region of interest" description="Disordered" evidence="5">
    <location>
        <begin position="1"/>
        <end position="38"/>
    </location>
</feature>
<dbReference type="FunFam" id="2.60.220.30:FF:000010">
    <property type="entry name" value="p53-induced death domain-containing protein 1 isoform X2"/>
    <property type="match status" value="1"/>
</dbReference>
<dbReference type="Pfam" id="PF10461">
    <property type="entry name" value="Peptidase_S68"/>
    <property type="match status" value="1"/>
</dbReference>
<dbReference type="OMA" id="YPGGCHR"/>
<feature type="domain" description="ZU5" evidence="7">
    <location>
        <begin position="435"/>
        <end position="574"/>
    </location>
</feature>
<dbReference type="GO" id="GO:0035556">
    <property type="term" value="P:intracellular signal transduction"/>
    <property type="evidence" value="ECO:0000318"/>
    <property type="project" value="GO_Central"/>
</dbReference>
<dbReference type="InterPro" id="IPR000906">
    <property type="entry name" value="ZU5_dom"/>
</dbReference>
<feature type="domain" description="Death" evidence="6">
    <location>
        <begin position="766"/>
        <end position="851"/>
    </location>
</feature>
<dbReference type="GO" id="GO:0008625">
    <property type="term" value="P:extrinsic apoptotic signaling pathway via death domain receptors"/>
    <property type="evidence" value="ECO:0007669"/>
    <property type="project" value="Ensembl"/>
</dbReference>
<feature type="compositionally biased region" description="Basic and acidic residues" evidence="5">
    <location>
        <begin position="475"/>
        <end position="484"/>
    </location>
</feature>
<sequence>TCPARGGPSAPAGAGGGGGPGRRAGGGRGRGCRPRPPRPDALLPVEFLRLDANQEPLLPALDALPGALPALRSLVVKGGHLRDEAGAYRRGSLTSLPPDLGRLAHLVHLDLSFNSLTALPACVAQLGRLSSLLLAHNLLEELPEGLARLRALTFLSAMRNRLRALPPGLGALPALRALDLAENRLEALPPDVGRLPNLAHLNLAGNRLRSLPDTLAELRWLRELVAHSNALESVPAGLARLPRLERLDLRDNRLRALPPEIRDAPFALLRGNPLGEPESPPPDPPGRPEAPEMAAHFLGSDTDSFPVTPRGCRVTLGRGVRLCFPPGAAPTPTRVRYRLLPPGPRLVHLEPHDVLLSDVLELQPHGVPFQQEVRLWLPFACPRASRGREVVVRTLGDGGGWSDLETEVEREGSEGLWASCRVPHFSWFLVVSRLVENRCRVPRGGTLLYSTVDPGVRVTFPPGVTAEPRQVRMQVRGEPDGERRAGRRRRPPGLSGPGPPPPSPPFLRPVRVQLPLPPGVRGLTLDRSRLHLLHGDPRGHTWDDVTDQVRLELTHLYALFEVSHFSWYWLWYTTKTCIGGIARKVYERLRLYRVNFIALQRKRDPEQVLLQCVPNHKVDPTLRKLQGRYRGPEPSDIVDMFEGEQFFAAFERGIDIDSDRPDCEAGRISFVFYSHLKNMKEIYVSTERDRQGQDVKGQVSFYRGAVPAAVPEEAARQRKGPDSLWLATLPIKLPKLRPAGGEGPGPRGGPVLPPLDLGDEESGYLTQANLLTVAGRVGPDWQTVGLALGLSFRQLERIRYNYPGNLDLQIQSMLFSWAEGQEGQPGAVGRLVRALEESQRRDVADEIRAVLALGRHKYRDSLRRTGLAPEEAAVPQEPLGATG</sequence>
<feature type="compositionally biased region" description="Gly residues" evidence="5">
    <location>
        <begin position="13"/>
        <end position="29"/>
    </location>
</feature>
<dbReference type="PANTHER" id="PTHR48051">
    <property type="match status" value="1"/>
</dbReference>
<dbReference type="FunFam" id="2.60.220.30:FF:000011">
    <property type="entry name" value="P53-induced death domain protein 1"/>
    <property type="match status" value="1"/>
</dbReference>
<feature type="region of interest" description="Disordered" evidence="5">
    <location>
        <begin position="864"/>
        <end position="883"/>
    </location>
</feature>
<dbReference type="SMART" id="SM00005">
    <property type="entry name" value="DEATH"/>
    <property type="match status" value="1"/>
</dbReference>
<reference evidence="8" key="3">
    <citation type="submission" date="2025-09" db="UniProtKB">
        <authorList>
            <consortium name="Ensembl"/>
        </authorList>
    </citation>
    <scope>IDENTIFICATION</scope>
    <source>
        <strain evidence="8">Glennie</strain>
    </source>
</reference>
<evidence type="ECO:0000313" key="9">
    <source>
        <dbReference type="Proteomes" id="UP000002279"/>
    </source>
</evidence>
<feature type="active site" evidence="3">
    <location>
        <position position="426"/>
    </location>
</feature>
<dbReference type="GO" id="GO:0043122">
    <property type="term" value="P:regulation of canonical NF-kappaB signal transduction"/>
    <property type="evidence" value="ECO:0007669"/>
    <property type="project" value="Ensembl"/>
</dbReference>
<dbReference type="Pfam" id="PF13855">
    <property type="entry name" value="LRR_8"/>
    <property type="match status" value="1"/>
</dbReference>
<keyword evidence="1" id="KW-0433">Leucine-rich repeat</keyword>
<evidence type="ECO:0000256" key="4">
    <source>
        <dbReference type="PIRSR" id="PIRSR619502-2"/>
    </source>
</evidence>
<dbReference type="GO" id="GO:0016540">
    <property type="term" value="P:protein autoprocessing"/>
    <property type="evidence" value="ECO:0007669"/>
    <property type="project" value="Ensembl"/>
</dbReference>
<proteinExistence type="predicted"/>
<evidence type="ECO:0000256" key="2">
    <source>
        <dbReference type="ARBA" id="ARBA00022737"/>
    </source>
</evidence>
<feature type="compositionally biased region" description="Pro residues" evidence="5">
    <location>
        <begin position="278"/>
        <end position="288"/>
    </location>
</feature>
<feature type="active site" evidence="3">
    <location>
        <position position="424"/>
    </location>
</feature>
<dbReference type="PROSITE" id="PS50017">
    <property type="entry name" value="DEATH_DOMAIN"/>
    <property type="match status" value="1"/>
</dbReference>
<dbReference type="InterPro" id="IPR003591">
    <property type="entry name" value="Leu-rich_rpt_typical-subtyp"/>
</dbReference>
<dbReference type="SUPFAM" id="SSF47986">
    <property type="entry name" value="DEATH domain"/>
    <property type="match status" value="1"/>
</dbReference>
<keyword evidence="2" id="KW-0677">Repeat</keyword>
<name>A0A6I8N7V7_ORNAN</name>
<dbReference type="SMART" id="SM00364">
    <property type="entry name" value="LRR_BAC"/>
    <property type="match status" value="6"/>
</dbReference>
<reference evidence="8 9" key="1">
    <citation type="journal article" date="2008" name="Nature">
        <title>Genome analysis of the platypus reveals unique signatures of evolution.</title>
        <authorList>
            <person name="Warren W.C."/>
            <person name="Hillier L.W."/>
            <person name="Marshall Graves J.A."/>
            <person name="Birney E."/>
            <person name="Ponting C.P."/>
            <person name="Grutzner F."/>
            <person name="Belov K."/>
            <person name="Miller W."/>
            <person name="Clarke L."/>
            <person name="Chinwalla A.T."/>
            <person name="Yang S.P."/>
            <person name="Heger A."/>
            <person name="Locke D.P."/>
            <person name="Miethke P."/>
            <person name="Waters P.D."/>
            <person name="Veyrunes F."/>
            <person name="Fulton L."/>
            <person name="Fulton B."/>
            <person name="Graves T."/>
            <person name="Wallis J."/>
            <person name="Puente X.S."/>
            <person name="Lopez-Otin C."/>
            <person name="Ordonez G.R."/>
            <person name="Eichler E.E."/>
            <person name="Chen L."/>
            <person name="Cheng Z."/>
            <person name="Deakin J.E."/>
            <person name="Alsop A."/>
            <person name="Thompson K."/>
            <person name="Kirby P."/>
            <person name="Papenfuss A.T."/>
            <person name="Wakefield M.J."/>
            <person name="Olender T."/>
            <person name="Lancet D."/>
            <person name="Huttley G.A."/>
            <person name="Smit A.F."/>
            <person name="Pask A."/>
            <person name="Temple-Smith P."/>
            <person name="Batzer M.A."/>
            <person name="Walker J.A."/>
            <person name="Konkel M.K."/>
            <person name="Harris R.S."/>
            <person name="Whittington C.M."/>
            <person name="Wong E.S."/>
            <person name="Gemmell N.J."/>
            <person name="Buschiazzo E."/>
            <person name="Vargas Jentzsch I.M."/>
            <person name="Merkel A."/>
            <person name="Schmitz J."/>
            <person name="Zemann A."/>
            <person name="Churakov G."/>
            <person name="Kriegs J.O."/>
            <person name="Brosius J."/>
            <person name="Murchison E.P."/>
            <person name="Sachidanandam R."/>
            <person name="Smith C."/>
            <person name="Hannon G.J."/>
            <person name="Tsend-Ayush E."/>
            <person name="McMillan D."/>
            <person name="Attenborough R."/>
            <person name="Rens W."/>
            <person name="Ferguson-Smith M."/>
            <person name="Lefevre C.M."/>
            <person name="Sharp J.A."/>
            <person name="Nicholas K.R."/>
            <person name="Ray D.A."/>
            <person name="Kube M."/>
            <person name="Reinhardt R."/>
            <person name="Pringle T.H."/>
            <person name="Taylor J."/>
            <person name="Jones R.C."/>
            <person name="Nixon B."/>
            <person name="Dacheux J.L."/>
            <person name="Niwa H."/>
            <person name="Sekita Y."/>
            <person name="Huang X."/>
            <person name="Stark A."/>
            <person name="Kheradpour P."/>
            <person name="Kellis M."/>
            <person name="Flicek P."/>
            <person name="Chen Y."/>
            <person name="Webber C."/>
            <person name="Hardison R."/>
            <person name="Nelson J."/>
            <person name="Hallsworth-Pepin K."/>
            <person name="Delehaunty K."/>
            <person name="Markovic C."/>
            <person name="Minx P."/>
            <person name="Feng Y."/>
            <person name="Kremitzki C."/>
            <person name="Mitreva M."/>
            <person name="Glasscock J."/>
            <person name="Wylie T."/>
            <person name="Wohldmann P."/>
            <person name="Thiru P."/>
            <person name="Nhan M.N."/>
            <person name="Pohl C.S."/>
            <person name="Smith S.M."/>
            <person name="Hou S."/>
            <person name="Nefedov M."/>
            <person name="de Jong P.J."/>
            <person name="Renfree M.B."/>
            <person name="Mardis E.R."/>
            <person name="Wilson R.K."/>
        </authorList>
    </citation>
    <scope>NUCLEOTIDE SEQUENCE [LARGE SCALE GENOMIC DNA]</scope>
    <source>
        <strain evidence="8 9">Glennie</strain>
    </source>
</reference>
<evidence type="ECO:0000256" key="1">
    <source>
        <dbReference type="ARBA" id="ARBA00022614"/>
    </source>
</evidence>
<gene>
    <name evidence="8" type="primary">PIDD1</name>
</gene>
<dbReference type="Gene3D" id="3.80.10.10">
    <property type="entry name" value="Ribonuclease Inhibitor"/>
    <property type="match status" value="1"/>
</dbReference>
<reference evidence="8" key="2">
    <citation type="submission" date="2025-08" db="UniProtKB">
        <authorList>
            <consortium name="Ensembl"/>
        </authorList>
    </citation>
    <scope>IDENTIFICATION</scope>
    <source>
        <strain evidence="8">Glennie</strain>
    </source>
</reference>
<dbReference type="AlphaFoldDB" id="A0A6I8N7V7"/>
<dbReference type="InterPro" id="IPR032675">
    <property type="entry name" value="LRR_dom_sf"/>
</dbReference>
<dbReference type="InterPro" id="IPR011029">
    <property type="entry name" value="DEATH-like_dom_sf"/>
</dbReference>
<dbReference type="GO" id="GO:0005829">
    <property type="term" value="C:cytosol"/>
    <property type="evidence" value="ECO:0007669"/>
    <property type="project" value="Ensembl"/>
</dbReference>
<protein>
    <submittedName>
        <fullName evidence="8">P53-induced death domain protein 1</fullName>
    </submittedName>
</protein>
<dbReference type="GO" id="GO:0005634">
    <property type="term" value="C:nucleus"/>
    <property type="evidence" value="ECO:0007669"/>
    <property type="project" value="Ensembl"/>
</dbReference>
<feature type="active site" evidence="3">
    <location>
        <position position="566"/>
    </location>
</feature>
<dbReference type="Gene3D" id="1.10.533.10">
    <property type="entry name" value="Death Domain, Fas"/>
    <property type="match status" value="1"/>
</dbReference>
<dbReference type="InterPro" id="IPR000488">
    <property type="entry name" value="Death_dom"/>
</dbReference>
<dbReference type="GO" id="GO:0043066">
    <property type="term" value="P:negative regulation of apoptotic process"/>
    <property type="evidence" value="ECO:0007669"/>
    <property type="project" value="Ensembl"/>
</dbReference>
<dbReference type="FunCoup" id="A0A6I8N7V7">
    <property type="interactions" value="1127"/>
</dbReference>
<feature type="site" description="Cleavage; by autolysis" evidence="4">
    <location>
        <begin position="565"/>
        <end position="566"/>
    </location>
</feature>
<organism evidence="8 9">
    <name type="scientific">Ornithorhynchus anatinus</name>
    <name type="common">Duckbill platypus</name>
    <dbReference type="NCBI Taxonomy" id="9258"/>
    <lineage>
        <taxon>Eukaryota</taxon>
        <taxon>Metazoa</taxon>
        <taxon>Chordata</taxon>
        <taxon>Craniata</taxon>
        <taxon>Vertebrata</taxon>
        <taxon>Euteleostomi</taxon>
        <taxon>Mammalia</taxon>
        <taxon>Monotremata</taxon>
        <taxon>Ornithorhynchidae</taxon>
        <taxon>Ornithorhynchus</taxon>
    </lineage>
</organism>
<dbReference type="Gene3D" id="2.60.220.30">
    <property type="match status" value="2"/>
</dbReference>
<feature type="active site" evidence="3">
    <location>
        <position position="564"/>
    </location>
</feature>
<dbReference type="Pfam" id="PF00791">
    <property type="entry name" value="ZU5"/>
    <property type="match status" value="1"/>
</dbReference>
<feature type="region of interest" description="Disordered" evidence="5">
    <location>
        <begin position="269"/>
        <end position="293"/>
    </location>
</feature>
<dbReference type="SUPFAM" id="SSF52058">
    <property type="entry name" value="L domain-like"/>
    <property type="match status" value="1"/>
</dbReference>
<dbReference type="GO" id="GO:0006915">
    <property type="term" value="P:apoptotic process"/>
    <property type="evidence" value="ECO:0000318"/>
    <property type="project" value="GO_Central"/>
</dbReference>
<feature type="compositionally biased region" description="Low complexity" evidence="5">
    <location>
        <begin position="1"/>
        <end position="12"/>
    </location>
</feature>
<dbReference type="Ensembl" id="ENSOANT00000047258.1">
    <property type="protein sequence ID" value="ENSOANP00000037086.1"/>
    <property type="gene ID" value="ENSOANG00000047980.1"/>
</dbReference>
<dbReference type="GeneTree" id="ENSGT00940000161780"/>
<dbReference type="SMART" id="SM00369">
    <property type="entry name" value="LRR_TYP"/>
    <property type="match status" value="6"/>
</dbReference>
<keyword evidence="9" id="KW-1185">Reference proteome</keyword>
<dbReference type="InterPro" id="IPR001611">
    <property type="entry name" value="Leu-rich_rpt"/>
</dbReference>
<dbReference type="GO" id="GO:1905369">
    <property type="term" value="C:endopeptidase complex"/>
    <property type="evidence" value="ECO:0007669"/>
    <property type="project" value="Ensembl"/>
</dbReference>
<dbReference type="PANTHER" id="PTHR48051:SF39">
    <property type="entry name" value="P53-INDUCED DEATH DOMAIN PROTEIN 1"/>
    <property type="match status" value="1"/>
</dbReference>
<dbReference type="SMART" id="SM00218">
    <property type="entry name" value="ZU5"/>
    <property type="match status" value="1"/>
</dbReference>